<accession>A0A9E7N761</accession>
<sequence>MGTRSPTYVHKSCAYITRDEAELLAFESPEHDGLQIPKGTIEPGESPRAAVFREIVEESGLSAVGPTSHVASDVWNRYESPPKYYVRHFFHATVHDAPDEFTHVVTGEGDEVGLEFEYSWIDLREPHSFALDLDDYLYLLEGAPDQPTAVGSAAD</sequence>
<feature type="domain" description="Nudix hydrolase" evidence="2">
    <location>
        <begin position="6"/>
        <end position="144"/>
    </location>
</feature>
<dbReference type="Gene3D" id="3.90.79.10">
    <property type="entry name" value="Nucleoside Triphosphate Pyrophosphohydrolase"/>
    <property type="match status" value="1"/>
</dbReference>
<proteinExistence type="predicted"/>
<reference evidence="3" key="1">
    <citation type="submission" date="2022-06" db="EMBL/GenBank/DDBJ databases">
        <title>Diverse halophilic archaea isolated from saline environments.</title>
        <authorList>
            <person name="Cui H.-L."/>
        </authorList>
    </citation>
    <scope>NUCLEOTIDE SEQUENCE</scope>
    <source>
        <strain evidence="3">WLHS1</strain>
    </source>
</reference>
<dbReference type="GO" id="GO:0016787">
    <property type="term" value="F:hydrolase activity"/>
    <property type="evidence" value="ECO:0007669"/>
    <property type="project" value="UniProtKB-KW"/>
</dbReference>
<dbReference type="PRINTS" id="PR00502">
    <property type="entry name" value="NUDIXFAMILY"/>
</dbReference>
<dbReference type="SUPFAM" id="SSF55811">
    <property type="entry name" value="Nudix"/>
    <property type="match status" value="1"/>
</dbReference>
<dbReference type="KEGG" id="sawl:NGM29_10220"/>
<dbReference type="Pfam" id="PF00293">
    <property type="entry name" value="NUDIX"/>
    <property type="match status" value="1"/>
</dbReference>
<dbReference type="PROSITE" id="PS00893">
    <property type="entry name" value="NUDIX_BOX"/>
    <property type="match status" value="1"/>
</dbReference>
<dbReference type="PROSITE" id="PS51462">
    <property type="entry name" value="NUDIX"/>
    <property type="match status" value="1"/>
</dbReference>
<evidence type="ECO:0000313" key="3">
    <source>
        <dbReference type="EMBL" id="UTF52176.1"/>
    </source>
</evidence>
<dbReference type="InterPro" id="IPR000086">
    <property type="entry name" value="NUDIX_hydrolase_dom"/>
</dbReference>
<dbReference type="Proteomes" id="UP001056855">
    <property type="component" value="Chromosome"/>
</dbReference>
<organism evidence="3 4">
    <name type="scientific">Natronosalvus rutilus</name>
    <dbReference type="NCBI Taxonomy" id="2953753"/>
    <lineage>
        <taxon>Archaea</taxon>
        <taxon>Methanobacteriati</taxon>
        <taxon>Methanobacteriota</taxon>
        <taxon>Stenosarchaea group</taxon>
        <taxon>Halobacteria</taxon>
        <taxon>Halobacteriales</taxon>
        <taxon>Natrialbaceae</taxon>
        <taxon>Natronosalvus</taxon>
    </lineage>
</organism>
<dbReference type="GeneID" id="73290424"/>
<dbReference type="RefSeq" id="WP_254155993.1">
    <property type="nucleotide sequence ID" value="NZ_CP100355.1"/>
</dbReference>
<dbReference type="InterPro" id="IPR015797">
    <property type="entry name" value="NUDIX_hydrolase-like_dom_sf"/>
</dbReference>
<keyword evidence="1" id="KW-0378">Hydrolase</keyword>
<evidence type="ECO:0000256" key="1">
    <source>
        <dbReference type="ARBA" id="ARBA00022801"/>
    </source>
</evidence>
<dbReference type="CDD" id="cd04663">
    <property type="entry name" value="NUDIX_Hydrolase"/>
    <property type="match status" value="1"/>
</dbReference>
<evidence type="ECO:0000313" key="4">
    <source>
        <dbReference type="Proteomes" id="UP001056855"/>
    </source>
</evidence>
<gene>
    <name evidence="3" type="ORF">NGM29_10220</name>
</gene>
<keyword evidence="4" id="KW-1185">Reference proteome</keyword>
<dbReference type="EMBL" id="CP100355">
    <property type="protein sequence ID" value="UTF52176.1"/>
    <property type="molecule type" value="Genomic_DNA"/>
</dbReference>
<dbReference type="AlphaFoldDB" id="A0A9E7N761"/>
<evidence type="ECO:0000259" key="2">
    <source>
        <dbReference type="PROSITE" id="PS51462"/>
    </source>
</evidence>
<dbReference type="InterPro" id="IPR020084">
    <property type="entry name" value="NUDIX_hydrolase_CS"/>
</dbReference>
<name>A0A9E7N761_9EURY</name>
<dbReference type="InterPro" id="IPR020476">
    <property type="entry name" value="Nudix_hydrolase"/>
</dbReference>
<protein>
    <submittedName>
        <fullName evidence="3">NUDIX domain-containing protein</fullName>
    </submittedName>
</protein>